<keyword evidence="2" id="KW-0223">Dioxygenase</keyword>
<keyword evidence="2" id="KW-0560">Oxidoreductase</keyword>
<dbReference type="OrthoDB" id="9796521at2"/>
<dbReference type="EMBL" id="CM001022">
    <property type="protein sequence ID" value="EFQ24324.1"/>
    <property type="molecule type" value="Genomic_DNA"/>
</dbReference>
<dbReference type="Pfam" id="PF12681">
    <property type="entry name" value="Glyoxalase_2"/>
    <property type="match status" value="1"/>
</dbReference>
<dbReference type="AlphaFoldDB" id="E3CWG9"/>
<sequence>MGETPRYGGSVLLVGDLEASRRFYEGLFGMKVVTDYGPCVGFEGGLSLWLREAALALTGEGPVPRGGRDLELYFETPELDAFAERLRTAGVRWVQGVHEAPWGQRSLRVEDPEGNLVEVAEPLETLVRRLAEGGMGAEAIAERTSMALEDVRRML</sequence>
<evidence type="ECO:0000313" key="2">
    <source>
        <dbReference type="EMBL" id="EFQ24324.1"/>
    </source>
</evidence>
<dbReference type="eggNOG" id="COG0346">
    <property type="taxonomic scope" value="Bacteria"/>
</dbReference>
<dbReference type="GO" id="GO:0051213">
    <property type="term" value="F:dioxygenase activity"/>
    <property type="evidence" value="ECO:0007669"/>
    <property type="project" value="UniProtKB-KW"/>
</dbReference>
<reference evidence="2 3" key="1">
    <citation type="journal article" date="2010" name="Stand. Genomic Sci.">
        <title>Non-contiguous finished genome sequence of Aminomonas paucivorans type strain (GLU-3).</title>
        <authorList>
            <person name="Pitluck S."/>
            <person name="Yasawong M."/>
            <person name="Held B."/>
            <person name="Lapidus A."/>
            <person name="Nolan M."/>
            <person name="Copeland A."/>
            <person name="Lucas S."/>
            <person name="Del Rio T.G."/>
            <person name="Tice H."/>
            <person name="Cheng J.F."/>
            <person name="Chertkov O."/>
            <person name="Goodwin L."/>
            <person name="Tapia R."/>
            <person name="Han C."/>
            <person name="Liolios K."/>
            <person name="Ivanova N."/>
            <person name="Mavromatis K."/>
            <person name="Ovchinnikova G."/>
            <person name="Pati A."/>
            <person name="Chen A."/>
            <person name="Palaniappan K."/>
            <person name="Land M."/>
            <person name="Hauser L."/>
            <person name="Chang Y.J."/>
            <person name="Jeffries C.D."/>
            <person name="Pukall R."/>
            <person name="Spring S."/>
            <person name="Rohde M."/>
            <person name="Sikorski J."/>
            <person name="Goker M."/>
            <person name="Woyke T."/>
            <person name="Bristow J."/>
            <person name="Eisen J.A."/>
            <person name="Markowitz V."/>
            <person name="Hugenholtz P."/>
            <person name="Kyrpides N.C."/>
            <person name="Klenk H.P."/>
        </authorList>
    </citation>
    <scope>NUCLEOTIDE SEQUENCE [LARGE SCALE GENOMIC DNA]</scope>
    <source>
        <strain evidence="2 3">DSM 12260</strain>
    </source>
</reference>
<dbReference type="PaxDb" id="584708-Apau_1910"/>
<dbReference type="HOGENOM" id="CLU_105776_0_0_0"/>
<evidence type="ECO:0000259" key="1">
    <source>
        <dbReference type="PROSITE" id="PS51819"/>
    </source>
</evidence>
<accession>E3CWG9</accession>
<name>E3CWG9_9BACT</name>
<dbReference type="SUPFAM" id="SSF54593">
    <property type="entry name" value="Glyoxalase/Bleomycin resistance protein/Dihydroxybiphenyl dioxygenase"/>
    <property type="match status" value="1"/>
</dbReference>
<dbReference type="PANTHER" id="PTHR21366:SF22">
    <property type="entry name" value="VOC DOMAIN-CONTAINING PROTEIN"/>
    <property type="match status" value="1"/>
</dbReference>
<dbReference type="InterPro" id="IPR029068">
    <property type="entry name" value="Glyas_Bleomycin-R_OHBP_Dase"/>
</dbReference>
<dbReference type="Proteomes" id="UP000005096">
    <property type="component" value="Chromosome"/>
</dbReference>
<dbReference type="STRING" id="584708.Apau_1910"/>
<dbReference type="PROSITE" id="PS51819">
    <property type="entry name" value="VOC"/>
    <property type="match status" value="1"/>
</dbReference>
<dbReference type="Gene3D" id="3.10.180.10">
    <property type="entry name" value="2,3-Dihydroxybiphenyl 1,2-Dioxygenase, domain 1"/>
    <property type="match status" value="1"/>
</dbReference>
<gene>
    <name evidence="2" type="ORF">Apau_1910</name>
</gene>
<dbReference type="InterPro" id="IPR037523">
    <property type="entry name" value="VOC_core"/>
</dbReference>
<dbReference type="InterPro" id="IPR025870">
    <property type="entry name" value="Glyoxalase-like_dom"/>
</dbReference>
<dbReference type="RefSeq" id="WP_006301557.1">
    <property type="nucleotide sequence ID" value="NZ_CM001022.1"/>
</dbReference>
<dbReference type="PANTHER" id="PTHR21366">
    <property type="entry name" value="GLYOXALASE FAMILY PROTEIN"/>
    <property type="match status" value="1"/>
</dbReference>
<evidence type="ECO:0000313" key="3">
    <source>
        <dbReference type="Proteomes" id="UP000005096"/>
    </source>
</evidence>
<feature type="domain" description="VOC" evidence="1">
    <location>
        <begin position="6"/>
        <end position="122"/>
    </location>
</feature>
<keyword evidence="3" id="KW-1185">Reference proteome</keyword>
<protein>
    <submittedName>
        <fullName evidence="2">Glyoxalase/bleomycin resistance protein/dioxygenase</fullName>
    </submittedName>
</protein>
<organism evidence="2 3">
    <name type="scientific">Aminomonas paucivorans DSM 12260</name>
    <dbReference type="NCBI Taxonomy" id="584708"/>
    <lineage>
        <taxon>Bacteria</taxon>
        <taxon>Thermotogati</taxon>
        <taxon>Synergistota</taxon>
        <taxon>Synergistia</taxon>
        <taxon>Synergistales</taxon>
        <taxon>Synergistaceae</taxon>
        <taxon>Aminomonas</taxon>
    </lineage>
</organism>
<proteinExistence type="predicted"/>
<dbReference type="InterPro" id="IPR050383">
    <property type="entry name" value="GlyoxalaseI/FosfomycinResist"/>
</dbReference>